<dbReference type="InterPro" id="IPR006121">
    <property type="entry name" value="HMA_dom"/>
</dbReference>
<dbReference type="Pfam" id="PF00403">
    <property type="entry name" value="HMA"/>
    <property type="match status" value="1"/>
</dbReference>
<dbReference type="GO" id="GO:0046872">
    <property type="term" value="F:metal ion binding"/>
    <property type="evidence" value="ECO:0007669"/>
    <property type="project" value="InterPro"/>
</dbReference>
<keyword evidence="3" id="KW-1185">Reference proteome</keyword>
<dbReference type="SUPFAM" id="SSF55008">
    <property type="entry name" value="HMA, heavy metal-associated domain"/>
    <property type="match status" value="1"/>
</dbReference>
<accession>A0A0V7ZMW6</accession>
<protein>
    <submittedName>
        <fullName evidence="2">Heavy metal transporter</fullName>
    </submittedName>
</protein>
<dbReference type="EMBL" id="LMTZ01000104">
    <property type="protein sequence ID" value="KST65742.1"/>
    <property type="molecule type" value="Genomic_DNA"/>
</dbReference>
<reference evidence="2 3" key="1">
    <citation type="journal article" date="2015" name="Genome Announc.">
        <title>Draft Genome of the Euendolithic (true boring) Cyanobacterium Mastigocoleus testarum strain BC008.</title>
        <authorList>
            <person name="Guida B.S."/>
            <person name="Garcia-Pichel F."/>
        </authorList>
    </citation>
    <scope>NUCLEOTIDE SEQUENCE [LARGE SCALE GENOMIC DNA]</scope>
    <source>
        <strain evidence="2 3">BC008</strain>
    </source>
</reference>
<comment type="caution">
    <text evidence="2">The sequence shown here is derived from an EMBL/GenBank/DDBJ whole genome shotgun (WGS) entry which is preliminary data.</text>
</comment>
<dbReference type="Proteomes" id="UP000053372">
    <property type="component" value="Unassembled WGS sequence"/>
</dbReference>
<dbReference type="PROSITE" id="PS50846">
    <property type="entry name" value="HMA_2"/>
    <property type="match status" value="1"/>
</dbReference>
<dbReference type="AlphaFoldDB" id="A0A0V7ZMW6"/>
<proteinExistence type="predicted"/>
<dbReference type="Gene3D" id="3.30.70.100">
    <property type="match status" value="1"/>
</dbReference>
<sequence length="64" mass="6941">MTLTLKVPNMACSACVNAIKFAIQSVDSTAIVEADTKTKIIDIQTQKPEDKIKQVLADAGYPIF</sequence>
<dbReference type="RefSeq" id="WP_027844788.1">
    <property type="nucleotide sequence ID" value="NZ_LMTZ01000104.1"/>
</dbReference>
<dbReference type="InterPro" id="IPR036163">
    <property type="entry name" value="HMA_dom_sf"/>
</dbReference>
<dbReference type="OrthoDB" id="516025at2"/>
<name>A0A0V7ZMW6_9CYAN</name>
<evidence type="ECO:0000313" key="3">
    <source>
        <dbReference type="Proteomes" id="UP000053372"/>
    </source>
</evidence>
<feature type="domain" description="HMA" evidence="1">
    <location>
        <begin position="1"/>
        <end position="64"/>
    </location>
</feature>
<evidence type="ECO:0000313" key="2">
    <source>
        <dbReference type="EMBL" id="KST65742.1"/>
    </source>
</evidence>
<organism evidence="2 3">
    <name type="scientific">Mastigocoleus testarum BC008</name>
    <dbReference type="NCBI Taxonomy" id="371196"/>
    <lineage>
        <taxon>Bacteria</taxon>
        <taxon>Bacillati</taxon>
        <taxon>Cyanobacteriota</taxon>
        <taxon>Cyanophyceae</taxon>
        <taxon>Nostocales</taxon>
        <taxon>Hapalosiphonaceae</taxon>
        <taxon>Mastigocoleus</taxon>
    </lineage>
</organism>
<dbReference type="CDD" id="cd00371">
    <property type="entry name" value="HMA"/>
    <property type="match status" value="1"/>
</dbReference>
<gene>
    <name evidence="2" type="ORF">BC008_22445</name>
</gene>
<evidence type="ECO:0000259" key="1">
    <source>
        <dbReference type="PROSITE" id="PS50846"/>
    </source>
</evidence>